<sequence>MAEFPNDADLSMANDDNTNNHNNANADATATGNGNTDNAIRGETIVLDADSPADDEEEMVDFPDDEGKNLVEVDHNHTNADDDDHPMDDASSSDPIAAFSSFLKNNPHFSEDAIQTVLNSRKPTSIADRNNYRNDDKSRKNDKDDDTGMAADDTNITQYGTMATKSTTITATDAVHARNHDDDKIQPAIASRAVTK</sequence>
<evidence type="ECO:0000256" key="1">
    <source>
        <dbReference type="SAM" id="MobiDB-lite"/>
    </source>
</evidence>
<feature type="region of interest" description="Disordered" evidence="1">
    <location>
        <begin position="75"/>
        <end position="94"/>
    </location>
</feature>
<name>A0A7S4EKL0_9STRA</name>
<feature type="region of interest" description="Disordered" evidence="1">
    <location>
        <begin position="120"/>
        <end position="196"/>
    </location>
</feature>
<protein>
    <submittedName>
        <fullName evidence="2">Uncharacterized protein</fullName>
    </submittedName>
</protein>
<organism evidence="2">
    <name type="scientific">Pseudo-nitzschia australis</name>
    <dbReference type="NCBI Taxonomy" id="44445"/>
    <lineage>
        <taxon>Eukaryota</taxon>
        <taxon>Sar</taxon>
        <taxon>Stramenopiles</taxon>
        <taxon>Ochrophyta</taxon>
        <taxon>Bacillariophyta</taxon>
        <taxon>Bacillariophyceae</taxon>
        <taxon>Bacillariophycidae</taxon>
        <taxon>Bacillariales</taxon>
        <taxon>Bacillariaceae</taxon>
        <taxon>Pseudo-nitzschia</taxon>
    </lineage>
</organism>
<feature type="region of interest" description="Disordered" evidence="1">
    <location>
        <begin position="1"/>
        <end position="70"/>
    </location>
</feature>
<feature type="compositionally biased region" description="Acidic residues" evidence="1">
    <location>
        <begin position="51"/>
        <end position="64"/>
    </location>
</feature>
<dbReference type="EMBL" id="HBIX01016936">
    <property type="protein sequence ID" value="CAE0719483.1"/>
    <property type="molecule type" value="Transcribed_RNA"/>
</dbReference>
<feature type="compositionally biased region" description="Basic and acidic residues" evidence="1">
    <location>
        <begin position="130"/>
        <end position="143"/>
    </location>
</feature>
<reference evidence="2" key="1">
    <citation type="submission" date="2021-01" db="EMBL/GenBank/DDBJ databases">
        <authorList>
            <person name="Corre E."/>
            <person name="Pelletier E."/>
            <person name="Niang G."/>
            <person name="Scheremetjew M."/>
            <person name="Finn R."/>
            <person name="Kale V."/>
            <person name="Holt S."/>
            <person name="Cochrane G."/>
            <person name="Meng A."/>
            <person name="Brown T."/>
            <person name="Cohen L."/>
        </authorList>
    </citation>
    <scope>NUCLEOTIDE SEQUENCE</scope>
    <source>
        <strain evidence="2">10249 10 AB</strain>
    </source>
</reference>
<dbReference type="AlphaFoldDB" id="A0A7S4EKL0"/>
<feature type="compositionally biased region" description="Basic and acidic residues" evidence="1">
    <location>
        <begin position="175"/>
        <end position="185"/>
    </location>
</feature>
<gene>
    <name evidence="2" type="ORF">PAUS00366_LOCUS12237</name>
</gene>
<evidence type="ECO:0000313" key="2">
    <source>
        <dbReference type="EMBL" id="CAE0719483.1"/>
    </source>
</evidence>
<feature type="compositionally biased region" description="Low complexity" evidence="1">
    <location>
        <begin position="13"/>
        <end position="39"/>
    </location>
</feature>
<proteinExistence type="predicted"/>
<feature type="compositionally biased region" description="Low complexity" evidence="1">
    <location>
        <begin position="161"/>
        <end position="174"/>
    </location>
</feature>
<accession>A0A7S4EKL0</accession>